<dbReference type="InterPro" id="IPR011008">
    <property type="entry name" value="Dimeric_a/b-barrel"/>
</dbReference>
<accession>Q9A5F4</accession>
<dbReference type="Pfam" id="PF11695">
    <property type="entry name" value="DUF3291"/>
    <property type="match status" value="1"/>
</dbReference>
<dbReference type="PATRIC" id="fig|190650.5.peg.2514"/>
<dbReference type="eggNOG" id="COG2329">
    <property type="taxonomic scope" value="Bacteria"/>
</dbReference>
<evidence type="ECO:0000259" key="1">
    <source>
        <dbReference type="Pfam" id="PF11695"/>
    </source>
</evidence>
<dbReference type="EMBL" id="AE005673">
    <property type="protein sequence ID" value="AAK24467.1"/>
    <property type="molecule type" value="Genomic_DNA"/>
</dbReference>
<evidence type="ECO:0000313" key="3">
    <source>
        <dbReference type="Proteomes" id="UP000001816"/>
    </source>
</evidence>
<dbReference type="Proteomes" id="UP000001816">
    <property type="component" value="Chromosome"/>
</dbReference>
<dbReference type="HOGENOM" id="CLU_119287_0_0_5"/>
<proteinExistence type="predicted"/>
<sequence length="185" mass="20258">MTPALMAGTSGSAAREARAEGRPSMSAKFHLAQVNVGRLKAPIDHPMIKDFADNLDRINALAEASPGFVWRLTGEGNNATDLAIDSDPLFIPNLSVWSDIPSLGAFVYRSGHVEIMRRRREWFEHMDLYMALWWVPAGHTPTVEEALEKLAHLEAHGPTPAAFTFKVPFPAPSGEVVAPELDECA</sequence>
<protein>
    <recommendedName>
        <fullName evidence="1">DUF3291 domain-containing protein</fullName>
    </recommendedName>
</protein>
<dbReference type="AlphaFoldDB" id="Q9A5F4"/>
<dbReference type="KEGG" id="ccr:CC_2496"/>
<dbReference type="BioCyc" id="CAULO:CC2496-MONOMER"/>
<organism evidence="2 3">
    <name type="scientific">Caulobacter vibrioides (strain ATCC 19089 / CIP 103742 / CB 15)</name>
    <name type="common">Caulobacter crescentus</name>
    <dbReference type="NCBI Taxonomy" id="190650"/>
    <lineage>
        <taxon>Bacteria</taxon>
        <taxon>Pseudomonadati</taxon>
        <taxon>Pseudomonadota</taxon>
        <taxon>Alphaproteobacteria</taxon>
        <taxon>Caulobacterales</taxon>
        <taxon>Caulobacteraceae</taxon>
        <taxon>Caulobacter</taxon>
    </lineage>
</organism>
<name>Q9A5F4_CAUVC</name>
<gene>
    <name evidence="2" type="ordered locus">CC_2496</name>
</gene>
<keyword evidence="3" id="KW-1185">Reference proteome</keyword>
<dbReference type="STRING" id="190650.CC_2496"/>
<dbReference type="PIR" id="G87558">
    <property type="entry name" value="G87558"/>
</dbReference>
<dbReference type="InterPro" id="IPR021708">
    <property type="entry name" value="DUF3291"/>
</dbReference>
<evidence type="ECO:0000313" key="2">
    <source>
        <dbReference type="EMBL" id="AAK24467.1"/>
    </source>
</evidence>
<feature type="domain" description="DUF3291" evidence="1">
    <location>
        <begin position="31"/>
        <end position="166"/>
    </location>
</feature>
<dbReference type="EnsemblBacteria" id="AAK24467">
    <property type="protein sequence ID" value="AAK24467"/>
    <property type="gene ID" value="CC_2496"/>
</dbReference>
<dbReference type="SUPFAM" id="SSF54909">
    <property type="entry name" value="Dimeric alpha+beta barrel"/>
    <property type="match status" value="1"/>
</dbReference>
<reference evidence="2 3" key="1">
    <citation type="journal article" date="2001" name="Proc. Natl. Acad. Sci. U.S.A.">
        <title>Complete genome sequence of Caulobacter crescentus.</title>
        <authorList>
            <person name="Nierman W.C."/>
            <person name="Feldblyum T.V."/>
            <person name="Laub M.T."/>
            <person name="Paulsen I.T."/>
            <person name="Nelson K.E."/>
            <person name="Eisen J.A."/>
            <person name="Heidelberg J.F."/>
            <person name="Alley M.R."/>
            <person name="Ohta N."/>
            <person name="Maddock J.R."/>
            <person name="Potocka I."/>
            <person name="Nelson W.C."/>
            <person name="Newton A."/>
            <person name="Stephens C."/>
            <person name="Phadke N.D."/>
            <person name="Ely B."/>
            <person name="DeBoy R.T."/>
            <person name="Dodson R.J."/>
            <person name="Durkin A.S."/>
            <person name="Gwinn M.L."/>
            <person name="Haft D.H."/>
            <person name="Kolonay J.F."/>
            <person name="Smit J."/>
            <person name="Craven M.B."/>
            <person name="Khouri H."/>
            <person name="Shetty J."/>
            <person name="Berry K."/>
            <person name="Utterback T."/>
            <person name="Tran K."/>
            <person name="Wolf A."/>
            <person name="Vamathevan J."/>
            <person name="Ermolaeva M."/>
            <person name="White O."/>
            <person name="Salzberg S.L."/>
            <person name="Venter J.C."/>
            <person name="Shapiro L."/>
            <person name="Fraser C.M."/>
        </authorList>
    </citation>
    <scope>NUCLEOTIDE SEQUENCE [LARGE SCALE GENOMIC DNA]</scope>
    <source>
        <strain evidence="3">ATCC 19089 / CB15</strain>
    </source>
</reference>